<dbReference type="SUPFAM" id="SSF48403">
    <property type="entry name" value="Ankyrin repeat"/>
    <property type="match status" value="1"/>
</dbReference>
<name>A0A4Z1SMM8_GIAMU</name>
<dbReference type="EMBL" id="VDLU01000004">
    <property type="protein sequence ID" value="TNJ26944.1"/>
    <property type="molecule type" value="Genomic_DNA"/>
</dbReference>
<dbReference type="GO" id="GO:0005524">
    <property type="term" value="F:ATP binding"/>
    <property type="evidence" value="ECO:0007669"/>
    <property type="project" value="UniProtKB-KW"/>
</dbReference>
<keyword evidence="4 9" id="KW-0418">Kinase</keyword>
<dbReference type="InterPro" id="IPR011009">
    <property type="entry name" value="Kinase-like_dom_sf"/>
</dbReference>
<dbReference type="Gene3D" id="1.25.40.20">
    <property type="entry name" value="Ankyrin repeat-containing domain"/>
    <property type="match status" value="1"/>
</dbReference>
<dbReference type="Gene3D" id="1.10.510.10">
    <property type="entry name" value="Transferase(Phosphotransferase) domain 1"/>
    <property type="match status" value="1"/>
</dbReference>
<feature type="repeat" description="ANK" evidence="6">
    <location>
        <begin position="29"/>
        <end position="61"/>
    </location>
</feature>
<dbReference type="Pfam" id="PF12796">
    <property type="entry name" value="Ank_2"/>
    <property type="match status" value="1"/>
</dbReference>
<dbReference type="Proteomes" id="UP000315496">
    <property type="component" value="Chromosome 4"/>
</dbReference>
<dbReference type="GO" id="GO:0005634">
    <property type="term" value="C:nucleus"/>
    <property type="evidence" value="ECO:0007669"/>
    <property type="project" value="TreeGrafter"/>
</dbReference>
<proteinExistence type="predicted"/>
<comment type="caution">
    <text evidence="9">The sequence shown here is derived from an EMBL/GenBank/DDBJ whole genome shotgun (WGS) entry which is preliminary data.</text>
</comment>
<dbReference type="PROSITE" id="PS50011">
    <property type="entry name" value="PROTEIN_KINASE_DOM"/>
    <property type="match status" value="1"/>
</dbReference>
<dbReference type="PANTHER" id="PTHR24345:SF0">
    <property type="entry name" value="CELL CYCLE SERINE_THREONINE-PROTEIN KINASE CDC5_MSD2"/>
    <property type="match status" value="1"/>
</dbReference>
<dbReference type="AlphaFoldDB" id="A0A4Z1SMM8"/>
<dbReference type="VEuPathDB" id="GiardiaDB:GMRT_15071"/>
<sequence>MSELIEAVRLGDLTEVRRKLGQAREVDDEGRTALMHAAIRGHAQIVRLLRSMEARLQDRRGWTALMYAIDSGRVECIRLLLLERDIKANNGETAIDFVDRYRGRDGTVGQEISRLVTQHIELPTLPEALRKYTLTGCLSSGGFGRIYTAHDAMDQLCLLKVVDYMKRPEVTQYLLTESQNLPQFQHQNILSYHTAYNDEEAKRMYFIMEWCMETLSDEVTYHKLPYTDVEVWHFLRDISAGLKYLHQKKLIHRDVKPDNIFILSDGLYVLGDFGLVCPESGTSMAHSNVGVPMYRAPELHLGQGYDSAIDIWALGLIAYTLLSGEPPFQDLREIGTKDPHPLNHCSIDLSELVQKMLTKNPTDRPKASEIYRLARDKIRFLKPVISTFANTSNRSLTSFLIPTPSTLDEKQPENSCRQERLTLTDSLYLSVIEPIQDVQDVRGVLVKTEKRIQNLRGVLFGLEEDLSVQSGIMQTQLNSLVDALNKTKREKRASEVETAFTGLLCLRARYDDKLRQQFSCADKKNDHMDSNASNPDDQVLSNRLQLRSFEHSLLRTNINLGLRRIDDYRRYIAILDALLELAHSQRSFPPVQKTDLAYEIKTLRRDMEETQAKINAATSRRK</sequence>
<dbReference type="OrthoDB" id="40902at2759"/>
<keyword evidence="2" id="KW-0808">Transferase</keyword>
<keyword evidence="1" id="KW-0723">Serine/threonine-protein kinase</keyword>
<dbReference type="SMART" id="SM00248">
    <property type="entry name" value="ANK"/>
    <property type="match status" value="2"/>
</dbReference>
<dbReference type="SUPFAM" id="SSF56112">
    <property type="entry name" value="Protein kinase-like (PK-like)"/>
    <property type="match status" value="1"/>
</dbReference>
<dbReference type="PROSITE" id="PS00108">
    <property type="entry name" value="PROTEIN_KINASE_ST"/>
    <property type="match status" value="1"/>
</dbReference>
<keyword evidence="6" id="KW-0040">ANK repeat</keyword>
<gene>
    <name evidence="9" type="ORF">GMRT_15071</name>
</gene>
<keyword evidence="3" id="KW-0547">Nucleotide-binding</keyword>
<dbReference type="GO" id="GO:0004674">
    <property type="term" value="F:protein serine/threonine kinase activity"/>
    <property type="evidence" value="ECO:0007669"/>
    <property type="project" value="UniProtKB-KW"/>
</dbReference>
<evidence type="ECO:0000256" key="2">
    <source>
        <dbReference type="ARBA" id="ARBA00022679"/>
    </source>
</evidence>
<dbReference type="SMART" id="SM00220">
    <property type="entry name" value="S_TKc"/>
    <property type="match status" value="1"/>
</dbReference>
<evidence type="ECO:0000256" key="1">
    <source>
        <dbReference type="ARBA" id="ARBA00022527"/>
    </source>
</evidence>
<accession>A0A4Z1SMM8</accession>
<evidence type="ECO:0000313" key="9">
    <source>
        <dbReference type="EMBL" id="TNJ26944.1"/>
    </source>
</evidence>
<keyword evidence="5" id="KW-0067">ATP-binding</keyword>
<evidence type="ECO:0000256" key="3">
    <source>
        <dbReference type="ARBA" id="ARBA00022741"/>
    </source>
</evidence>
<evidence type="ECO:0000259" key="8">
    <source>
        <dbReference type="PROSITE" id="PS50011"/>
    </source>
</evidence>
<evidence type="ECO:0000256" key="7">
    <source>
        <dbReference type="SAM" id="Coils"/>
    </source>
</evidence>
<dbReference type="InterPro" id="IPR002110">
    <property type="entry name" value="Ankyrin_rpt"/>
</dbReference>
<evidence type="ECO:0000256" key="5">
    <source>
        <dbReference type="ARBA" id="ARBA00022840"/>
    </source>
</evidence>
<keyword evidence="10" id="KW-1185">Reference proteome</keyword>
<protein>
    <submittedName>
        <fullName evidence="9">Kinase, NEK</fullName>
    </submittedName>
</protein>
<dbReference type="InterPro" id="IPR000719">
    <property type="entry name" value="Prot_kinase_dom"/>
</dbReference>
<dbReference type="PROSITE" id="PS50088">
    <property type="entry name" value="ANK_REPEAT"/>
    <property type="match status" value="1"/>
</dbReference>
<dbReference type="Pfam" id="PF00069">
    <property type="entry name" value="Pkinase"/>
    <property type="match status" value="1"/>
</dbReference>
<keyword evidence="7" id="KW-0175">Coiled coil</keyword>
<evidence type="ECO:0000313" key="10">
    <source>
        <dbReference type="Proteomes" id="UP000315496"/>
    </source>
</evidence>
<dbReference type="InterPro" id="IPR008271">
    <property type="entry name" value="Ser/Thr_kinase_AS"/>
</dbReference>
<dbReference type="InterPro" id="IPR036770">
    <property type="entry name" value="Ankyrin_rpt-contain_sf"/>
</dbReference>
<evidence type="ECO:0000256" key="4">
    <source>
        <dbReference type="ARBA" id="ARBA00022777"/>
    </source>
</evidence>
<feature type="coiled-coil region" evidence="7">
    <location>
        <begin position="593"/>
        <end position="620"/>
    </location>
</feature>
<feature type="domain" description="Protein kinase" evidence="8">
    <location>
        <begin position="132"/>
        <end position="381"/>
    </location>
</feature>
<dbReference type="PANTHER" id="PTHR24345">
    <property type="entry name" value="SERINE/THREONINE-PROTEIN KINASE PLK"/>
    <property type="match status" value="1"/>
</dbReference>
<evidence type="ECO:0000256" key="6">
    <source>
        <dbReference type="PROSITE-ProRule" id="PRU00023"/>
    </source>
</evidence>
<organism evidence="9 10">
    <name type="scientific">Giardia muris</name>
    <dbReference type="NCBI Taxonomy" id="5742"/>
    <lineage>
        <taxon>Eukaryota</taxon>
        <taxon>Metamonada</taxon>
        <taxon>Diplomonadida</taxon>
        <taxon>Hexamitidae</taxon>
        <taxon>Giardiinae</taxon>
        <taxon>Giardia</taxon>
    </lineage>
</organism>
<reference evidence="9 10" key="1">
    <citation type="submission" date="2019-05" db="EMBL/GenBank/DDBJ databases">
        <title>The compact genome of Giardia muris reveals important steps in the evolution of intestinal protozoan parasites.</title>
        <authorList>
            <person name="Xu F."/>
            <person name="Jimenez-Gonzalez A."/>
            <person name="Einarsson E."/>
            <person name="Astvaldsson A."/>
            <person name="Peirasmaki D."/>
            <person name="Eckmann L."/>
            <person name="Andersson J.O."/>
            <person name="Svard S.G."/>
            <person name="Jerlstrom-Hultqvist J."/>
        </authorList>
    </citation>
    <scope>NUCLEOTIDE SEQUENCE [LARGE SCALE GENOMIC DNA]</scope>
    <source>
        <strain evidence="9 10">Roberts-Thomson</strain>
    </source>
</reference>